<dbReference type="EMBL" id="AAMT01000002">
    <property type="protein sequence ID" value="EAQ14265.1"/>
    <property type="molecule type" value="Genomic_DNA"/>
</dbReference>
<name>A3VBD2_9RHOB</name>
<reference evidence="2 3" key="1">
    <citation type="journal article" date="2010" name="J. Bacteriol.">
        <title>Genome sequences of Pelagibaca bermudensis HTCC2601T and Maritimibacter alkaliphilus HTCC2654T, the type strains of two marine Roseobacter genera.</title>
        <authorList>
            <person name="Thrash J.C."/>
            <person name="Cho J.C."/>
            <person name="Ferriera S."/>
            <person name="Johnson J."/>
            <person name="Vergin K.L."/>
            <person name="Giovannoni S.J."/>
        </authorList>
    </citation>
    <scope>NUCLEOTIDE SEQUENCE [LARGE SCALE GENOMIC DNA]</scope>
    <source>
        <strain evidence="2 3">HTCC2654</strain>
    </source>
</reference>
<dbReference type="eggNOG" id="COG3706">
    <property type="taxonomic scope" value="Bacteria"/>
</dbReference>
<gene>
    <name evidence="2" type="ORF">RB2654_16386</name>
</gene>
<proteinExistence type="predicted"/>
<organism evidence="2 3">
    <name type="scientific">Maritimibacter alkaliphilus HTCC2654</name>
    <dbReference type="NCBI Taxonomy" id="314271"/>
    <lineage>
        <taxon>Bacteria</taxon>
        <taxon>Pseudomonadati</taxon>
        <taxon>Pseudomonadota</taxon>
        <taxon>Alphaproteobacteria</taxon>
        <taxon>Rhodobacterales</taxon>
        <taxon>Roseobacteraceae</taxon>
        <taxon>Maritimibacter</taxon>
    </lineage>
</organism>
<dbReference type="HOGENOM" id="CLU_1093279_0_0_5"/>
<protein>
    <recommendedName>
        <fullName evidence="4">HAMP domain-containing protein</fullName>
    </recommendedName>
</protein>
<evidence type="ECO:0000256" key="1">
    <source>
        <dbReference type="SAM" id="Phobius"/>
    </source>
</evidence>
<dbReference type="STRING" id="314271.RB2654_16386"/>
<feature type="transmembrane region" description="Helical" evidence="1">
    <location>
        <begin position="173"/>
        <end position="196"/>
    </location>
</feature>
<keyword evidence="1" id="KW-0812">Transmembrane</keyword>
<keyword evidence="1" id="KW-0472">Membrane</keyword>
<dbReference type="Gene3D" id="6.10.340.10">
    <property type="match status" value="1"/>
</dbReference>
<comment type="caution">
    <text evidence="2">The sequence shown here is derived from an EMBL/GenBank/DDBJ whole genome shotgun (WGS) entry which is preliminary data.</text>
</comment>
<evidence type="ECO:0000313" key="2">
    <source>
        <dbReference type="EMBL" id="EAQ14265.1"/>
    </source>
</evidence>
<keyword evidence="1" id="KW-1133">Transmembrane helix</keyword>
<dbReference type="Proteomes" id="UP000002931">
    <property type="component" value="Unassembled WGS sequence"/>
</dbReference>
<evidence type="ECO:0000313" key="3">
    <source>
        <dbReference type="Proteomes" id="UP000002931"/>
    </source>
</evidence>
<dbReference type="AlphaFoldDB" id="A3VBD2"/>
<sequence>MDGVVVAGSDGLREGEDVSSRQWFLSGLHGVRIGNVYTPQNDKDGIGQRFNMSRPMLNDAGDVVGVAVYTMRFDWITNHIAASANAMEVEFGILDRRGDALADYAGFQDDPMVQELRRLALLGSSRTSHNVGSDSAFVGALMPNFVQGDVPEFGWSLIVRLPSMPEQSIMGTAWNSLVFILGGAFVIIAAVAYLFAAHFLRPISALVDTADNIARGVPTYPTEDDSSHEAIMLSGALARIQTTIASLEFKAKGT</sequence>
<evidence type="ECO:0008006" key="4">
    <source>
        <dbReference type="Google" id="ProtNLM"/>
    </source>
</evidence>
<keyword evidence="3" id="KW-1185">Reference proteome</keyword>
<dbReference type="Gene3D" id="3.30.450.20">
    <property type="entry name" value="PAS domain"/>
    <property type="match status" value="1"/>
</dbReference>
<accession>A3VBD2</accession>